<organism evidence="2 3">
    <name type="scientific">Musa troglodytarum</name>
    <name type="common">fe'i banana</name>
    <dbReference type="NCBI Taxonomy" id="320322"/>
    <lineage>
        <taxon>Eukaryota</taxon>
        <taxon>Viridiplantae</taxon>
        <taxon>Streptophyta</taxon>
        <taxon>Embryophyta</taxon>
        <taxon>Tracheophyta</taxon>
        <taxon>Spermatophyta</taxon>
        <taxon>Magnoliopsida</taxon>
        <taxon>Liliopsida</taxon>
        <taxon>Zingiberales</taxon>
        <taxon>Musaceae</taxon>
        <taxon>Musa</taxon>
    </lineage>
</organism>
<dbReference type="OrthoDB" id="29853at2759"/>
<gene>
    <name evidence="2" type="ORF">MUK42_13032</name>
</gene>
<dbReference type="AlphaFoldDB" id="A0A9E7HRA9"/>
<dbReference type="EMBL" id="CP097510">
    <property type="protein sequence ID" value="URE38131.1"/>
    <property type="molecule type" value="Genomic_DNA"/>
</dbReference>
<dbReference type="PANTHER" id="PTHR12161:SF81">
    <property type="entry name" value="OS01G0687700 PROTEIN"/>
    <property type="match status" value="1"/>
</dbReference>
<evidence type="ECO:0000313" key="2">
    <source>
        <dbReference type="EMBL" id="URE38131.1"/>
    </source>
</evidence>
<keyword evidence="3" id="KW-1185">Reference proteome</keyword>
<evidence type="ECO:0000313" key="3">
    <source>
        <dbReference type="Proteomes" id="UP001055439"/>
    </source>
</evidence>
<proteinExistence type="inferred from homology"/>
<reference evidence="2" key="1">
    <citation type="submission" date="2022-05" db="EMBL/GenBank/DDBJ databases">
        <title>The Musa troglodytarum L. genome provides insights into the mechanism of non-climacteric behaviour and enrichment of carotenoids.</title>
        <authorList>
            <person name="Wang J."/>
        </authorList>
    </citation>
    <scope>NUCLEOTIDE SEQUENCE</scope>
    <source>
        <tissue evidence="2">Leaf</tissue>
    </source>
</reference>
<dbReference type="GO" id="GO:0015031">
    <property type="term" value="P:protein transport"/>
    <property type="evidence" value="ECO:0007669"/>
    <property type="project" value="InterPro"/>
</dbReference>
<accession>A0A9E7HRA9</accession>
<sequence length="262" mass="28528">MEEPSSLGGVVFLSFHPSFTRSEAAVDARDGSTLVGQTGPMRYQLVIHLLRPIVRQFGQQVEDIIREQNILAAYEIIELFCEFVLACVPILETQRVSIVWLGAPSAEVKVKVLKAIAQEYNLEWDSSDTESELNKKHEDLLDGLNHMELQAPVIESSTNPLPKDGVFVSSVKEKPELPQSPAPSINSPSLLTNKTSTVADKVDAATSETEAPSVNYRSCSSQSSSDVLEKARAAIASGHRASAAELVKFKLPCQSGNFSQCN</sequence>
<name>A0A9E7HRA9_9LILI</name>
<protein>
    <submittedName>
        <fullName evidence="2">DUF292 domain containing protein</fullName>
    </submittedName>
</protein>
<comment type="similarity">
    <text evidence="1">Belongs to the IST1 family.</text>
</comment>
<evidence type="ECO:0000256" key="1">
    <source>
        <dbReference type="ARBA" id="ARBA00005536"/>
    </source>
</evidence>
<dbReference type="InterPro" id="IPR005061">
    <property type="entry name" value="Ist1"/>
</dbReference>
<dbReference type="Gene3D" id="1.20.1260.60">
    <property type="entry name" value="Vacuolar protein sorting-associated protein Ist1"/>
    <property type="match status" value="1"/>
</dbReference>
<dbReference type="Proteomes" id="UP001055439">
    <property type="component" value="Chromosome 8"/>
</dbReference>
<dbReference type="PANTHER" id="PTHR12161">
    <property type="entry name" value="IST1 FAMILY MEMBER"/>
    <property type="match status" value="1"/>
</dbReference>
<dbReference type="InterPro" id="IPR042277">
    <property type="entry name" value="IST1-like"/>
</dbReference>